<accession>A0A852YBI2</accession>
<dbReference type="Gene3D" id="3.40.109.10">
    <property type="entry name" value="NADH Oxidase"/>
    <property type="match status" value="1"/>
</dbReference>
<dbReference type="Pfam" id="PF00881">
    <property type="entry name" value="Nitroreductase"/>
    <property type="match status" value="2"/>
</dbReference>
<evidence type="ECO:0000313" key="4">
    <source>
        <dbReference type="EMBL" id="NYG98551.1"/>
    </source>
</evidence>
<evidence type="ECO:0000313" key="5">
    <source>
        <dbReference type="Proteomes" id="UP000553888"/>
    </source>
</evidence>
<dbReference type="InterPro" id="IPR000415">
    <property type="entry name" value="Nitroreductase-like"/>
</dbReference>
<feature type="domain" description="Nitroreductase" evidence="3">
    <location>
        <begin position="25"/>
        <end position="68"/>
    </location>
</feature>
<keyword evidence="2" id="KW-0560">Oxidoreductase</keyword>
<dbReference type="EMBL" id="JACBZY010000001">
    <property type="protein sequence ID" value="NYG98551.1"/>
    <property type="molecule type" value="Genomic_DNA"/>
</dbReference>
<gene>
    <name evidence="4" type="ORF">BJ979_001177</name>
</gene>
<keyword evidence="5" id="KW-1185">Reference proteome</keyword>
<dbReference type="PANTHER" id="PTHR43673:SF10">
    <property type="entry name" value="NADH DEHYDROGENASE_NAD(P)H NITROREDUCTASE XCC3605-RELATED"/>
    <property type="match status" value="1"/>
</dbReference>
<dbReference type="GO" id="GO:0016491">
    <property type="term" value="F:oxidoreductase activity"/>
    <property type="evidence" value="ECO:0007669"/>
    <property type="project" value="UniProtKB-KW"/>
</dbReference>
<dbReference type="Proteomes" id="UP000553888">
    <property type="component" value="Unassembled WGS sequence"/>
</dbReference>
<dbReference type="RefSeq" id="WP_179566121.1">
    <property type="nucleotide sequence ID" value="NZ_JACBZY010000001.1"/>
</dbReference>
<feature type="domain" description="Nitroreductase" evidence="3">
    <location>
        <begin position="84"/>
        <end position="165"/>
    </location>
</feature>
<sequence>MSTTEIHPSTIRNAETDAELHPLLDERWSPRSYDESAEIDDAELHALLEAARWAPSAANSQPRRFIAGRRGTQTFDKIHAGLASGNQPWTSKAALLVVGLTAVDPEQGPHRWAEYDLGQSIAHLTVQAHALGLHAHQMGGILPEELQKSFDLPENVVPVTVTAIGRVDVAEELDERFRERETAPRSRKPLDELVIVAE</sequence>
<dbReference type="PANTHER" id="PTHR43673">
    <property type="entry name" value="NAD(P)H NITROREDUCTASE YDGI-RELATED"/>
    <property type="match status" value="1"/>
</dbReference>
<evidence type="ECO:0000256" key="2">
    <source>
        <dbReference type="ARBA" id="ARBA00023002"/>
    </source>
</evidence>
<name>A0A852YBI2_9MICO</name>
<protein>
    <submittedName>
        <fullName evidence="4">Nitroreductase</fullName>
    </submittedName>
</protein>
<evidence type="ECO:0000259" key="3">
    <source>
        <dbReference type="Pfam" id="PF00881"/>
    </source>
</evidence>
<evidence type="ECO:0000256" key="1">
    <source>
        <dbReference type="ARBA" id="ARBA00007118"/>
    </source>
</evidence>
<proteinExistence type="inferred from homology"/>
<dbReference type="SUPFAM" id="SSF55469">
    <property type="entry name" value="FMN-dependent nitroreductase-like"/>
    <property type="match status" value="1"/>
</dbReference>
<comment type="caution">
    <text evidence="4">The sequence shown here is derived from an EMBL/GenBank/DDBJ whole genome shotgun (WGS) entry which is preliminary data.</text>
</comment>
<dbReference type="CDD" id="cd02138">
    <property type="entry name" value="TdsD-like"/>
    <property type="match status" value="1"/>
</dbReference>
<dbReference type="AlphaFoldDB" id="A0A852YBI2"/>
<organism evidence="4 5">
    <name type="scientific">Schumannella luteola</name>
    <dbReference type="NCBI Taxonomy" id="472059"/>
    <lineage>
        <taxon>Bacteria</taxon>
        <taxon>Bacillati</taxon>
        <taxon>Actinomycetota</taxon>
        <taxon>Actinomycetes</taxon>
        <taxon>Micrococcales</taxon>
        <taxon>Microbacteriaceae</taxon>
        <taxon>Schumannella</taxon>
    </lineage>
</organism>
<reference evidence="4 5" key="1">
    <citation type="submission" date="2020-07" db="EMBL/GenBank/DDBJ databases">
        <title>Sequencing the genomes of 1000 actinobacteria strains.</title>
        <authorList>
            <person name="Klenk H.-P."/>
        </authorList>
    </citation>
    <scope>NUCLEOTIDE SEQUENCE [LARGE SCALE GENOMIC DNA]</scope>
    <source>
        <strain evidence="4 5">DSM 23141</strain>
    </source>
</reference>
<dbReference type="InterPro" id="IPR029479">
    <property type="entry name" value="Nitroreductase"/>
</dbReference>
<comment type="similarity">
    <text evidence="1">Belongs to the nitroreductase family.</text>
</comment>